<dbReference type="Pfam" id="PF13411">
    <property type="entry name" value="MerR_1"/>
    <property type="match status" value="1"/>
</dbReference>
<feature type="domain" description="HTH merR-type" evidence="1">
    <location>
        <begin position="7"/>
        <end position="71"/>
    </location>
</feature>
<dbReference type="EMBL" id="JAEKFT010000023">
    <property type="protein sequence ID" value="MBT0963026.1"/>
    <property type="molecule type" value="Genomic_DNA"/>
</dbReference>
<evidence type="ECO:0000259" key="1">
    <source>
        <dbReference type="Pfam" id="PF13411"/>
    </source>
</evidence>
<dbReference type="GO" id="GO:0006355">
    <property type="term" value="P:regulation of DNA-templated transcription"/>
    <property type="evidence" value="ECO:0007669"/>
    <property type="project" value="InterPro"/>
</dbReference>
<dbReference type="AlphaFoldDB" id="A0A944HEN0"/>
<evidence type="ECO:0000313" key="3">
    <source>
        <dbReference type="Proteomes" id="UP000694660"/>
    </source>
</evidence>
<name>A0A944HEN0_DENI1</name>
<comment type="caution">
    <text evidence="2">The sequence shown here is derived from an EMBL/GenBank/DDBJ whole genome shotgun (WGS) entry which is preliminary data.</text>
</comment>
<accession>A0A944HEN0</accession>
<reference evidence="3" key="1">
    <citation type="journal article" date="2022" name="ISME J.">
        <title>Genetic and phylogenetic analysis of dissimilatory iodate-reducing bacteria identifies potential niches across the world's oceans.</title>
        <authorList>
            <person name="Reyes-Umana V."/>
            <person name="Henning Z."/>
            <person name="Lee K."/>
            <person name="Barnum T.P."/>
            <person name="Coates J.D."/>
        </authorList>
    </citation>
    <scope>NUCLEOTIDE SEQUENCE [LARGE SCALE GENOMIC DNA]</scope>
    <source>
        <strain evidence="3">IR12</strain>
    </source>
</reference>
<keyword evidence="2" id="KW-0614">Plasmid</keyword>
<dbReference type="Proteomes" id="UP000694660">
    <property type="component" value="Unassembled WGS sequence"/>
</dbReference>
<gene>
    <name evidence="2" type="ORF">I8J34_17735</name>
</gene>
<dbReference type="InterPro" id="IPR000551">
    <property type="entry name" value="MerR-type_HTH_dom"/>
</dbReference>
<organism evidence="2 3">
    <name type="scientific">Denitromonas iodatirespirans</name>
    <dbReference type="NCBI Taxonomy" id="2795389"/>
    <lineage>
        <taxon>Bacteria</taxon>
        <taxon>Pseudomonadati</taxon>
        <taxon>Pseudomonadota</taxon>
        <taxon>Betaproteobacteria</taxon>
        <taxon>Rhodocyclales</taxon>
        <taxon>Zoogloeaceae</taxon>
        <taxon>Denitromonas</taxon>
    </lineage>
</organism>
<evidence type="ECO:0000313" key="2">
    <source>
        <dbReference type="EMBL" id="MBT0963026.1"/>
    </source>
</evidence>
<dbReference type="Gene3D" id="1.10.1660.10">
    <property type="match status" value="1"/>
</dbReference>
<geneLocation type="plasmid" evidence="2">
    <name>unnamed1</name>
</geneLocation>
<sequence length="153" mass="17098">MAKRLVTAGEAQKLTGLTTDQLREWTNRRGLIKPDVQPNGPGSRARYAWQTVLLLRLAVVFKETFHIELQAQRDLFAALAQRLEKRPFHALRGSALVLQAGAQYDIVPLPEIRTVDTDSLIIRLDPHLDALSTDFGFVEPTGQLPLFAAMAVR</sequence>
<protein>
    <submittedName>
        <fullName evidence="2">MerR family transcriptional regulator</fullName>
    </submittedName>
</protein>
<proteinExistence type="predicted"/>
<dbReference type="RefSeq" id="WP_214362932.1">
    <property type="nucleotide sequence ID" value="NZ_JAEKFT010000023.1"/>
</dbReference>
<dbReference type="GO" id="GO:0003677">
    <property type="term" value="F:DNA binding"/>
    <property type="evidence" value="ECO:0007669"/>
    <property type="project" value="InterPro"/>
</dbReference>
<keyword evidence="3" id="KW-1185">Reference proteome</keyword>